<gene>
    <name evidence="6" type="ORF">KDAU_73620</name>
</gene>
<sequence length="114" mass="12863">MGEASCVAFLKLWLEPRRPWKLARETVTLDHLSGGRLILGVGLGSDYFGEYHDFGETTDARIHGGMLDEGLAILTHLWSGEEFSYEGEHYHLSKVQFLPKPLQQPRIPIWVAGN</sequence>
<keyword evidence="1" id="KW-0285">Flavoprotein</keyword>
<dbReference type="PANTHER" id="PTHR42847">
    <property type="entry name" value="ALKANESULFONATE MONOOXYGENASE"/>
    <property type="match status" value="1"/>
</dbReference>
<evidence type="ECO:0000313" key="7">
    <source>
        <dbReference type="Proteomes" id="UP000287224"/>
    </source>
</evidence>
<dbReference type="InterPro" id="IPR050172">
    <property type="entry name" value="SsuD_RutA_monooxygenase"/>
</dbReference>
<reference evidence="7" key="1">
    <citation type="submission" date="2018-12" db="EMBL/GenBank/DDBJ databases">
        <title>Tengunoibacter tsumagoiensis gen. nov., sp. nov., Dictyobacter kobayashii sp. nov., D. alpinus sp. nov., and D. joshuensis sp. nov. and description of Dictyobacteraceae fam. nov. within the order Ktedonobacterales isolated from Tengu-no-mugimeshi.</title>
        <authorList>
            <person name="Wang C.M."/>
            <person name="Zheng Y."/>
            <person name="Sakai Y."/>
            <person name="Toyoda A."/>
            <person name="Minakuchi Y."/>
            <person name="Abe K."/>
            <person name="Yokota A."/>
            <person name="Yabe S."/>
        </authorList>
    </citation>
    <scope>NUCLEOTIDE SEQUENCE [LARGE SCALE GENOMIC DNA]</scope>
    <source>
        <strain evidence="7">S-27</strain>
    </source>
</reference>
<dbReference type="Proteomes" id="UP000287224">
    <property type="component" value="Unassembled WGS sequence"/>
</dbReference>
<keyword evidence="2" id="KW-0288">FMN</keyword>
<keyword evidence="3" id="KW-0560">Oxidoreductase</keyword>
<dbReference type="SUPFAM" id="SSF51679">
    <property type="entry name" value="Bacterial luciferase-like"/>
    <property type="match status" value="1"/>
</dbReference>
<dbReference type="InterPro" id="IPR036661">
    <property type="entry name" value="Luciferase-like_sf"/>
</dbReference>
<evidence type="ECO:0000256" key="3">
    <source>
        <dbReference type="ARBA" id="ARBA00023002"/>
    </source>
</evidence>
<evidence type="ECO:0000313" key="6">
    <source>
        <dbReference type="EMBL" id="GCE10033.1"/>
    </source>
</evidence>
<evidence type="ECO:0000256" key="4">
    <source>
        <dbReference type="ARBA" id="ARBA00023033"/>
    </source>
</evidence>
<evidence type="ECO:0000256" key="1">
    <source>
        <dbReference type="ARBA" id="ARBA00022630"/>
    </source>
</evidence>
<comment type="caution">
    <text evidence="6">The sequence shown here is derived from an EMBL/GenBank/DDBJ whole genome shotgun (WGS) entry which is preliminary data.</text>
</comment>
<proteinExistence type="predicted"/>
<evidence type="ECO:0000256" key="2">
    <source>
        <dbReference type="ARBA" id="ARBA00022643"/>
    </source>
</evidence>
<keyword evidence="4" id="KW-0503">Monooxygenase</keyword>
<organism evidence="6 7">
    <name type="scientific">Dictyobacter aurantiacus</name>
    <dbReference type="NCBI Taxonomy" id="1936993"/>
    <lineage>
        <taxon>Bacteria</taxon>
        <taxon>Bacillati</taxon>
        <taxon>Chloroflexota</taxon>
        <taxon>Ktedonobacteria</taxon>
        <taxon>Ktedonobacterales</taxon>
        <taxon>Dictyobacteraceae</taxon>
        <taxon>Dictyobacter</taxon>
    </lineage>
</organism>
<evidence type="ECO:0000259" key="5">
    <source>
        <dbReference type="Pfam" id="PF00296"/>
    </source>
</evidence>
<dbReference type="Gene3D" id="3.20.20.30">
    <property type="entry name" value="Luciferase-like domain"/>
    <property type="match status" value="1"/>
</dbReference>
<dbReference type="InterPro" id="IPR011251">
    <property type="entry name" value="Luciferase-like_dom"/>
</dbReference>
<accession>A0A401ZT36</accession>
<dbReference type="RefSeq" id="WP_126603001.1">
    <property type="nucleotide sequence ID" value="NZ_BIFQ01000002.1"/>
</dbReference>
<protein>
    <recommendedName>
        <fullName evidence="5">Luciferase-like domain-containing protein</fullName>
    </recommendedName>
</protein>
<dbReference type="Pfam" id="PF00296">
    <property type="entry name" value="Bac_luciferase"/>
    <property type="match status" value="1"/>
</dbReference>
<name>A0A401ZT36_9CHLR</name>
<feature type="domain" description="Luciferase-like" evidence="5">
    <location>
        <begin position="17"/>
        <end position="113"/>
    </location>
</feature>
<dbReference type="GO" id="GO:0008726">
    <property type="term" value="F:alkanesulfonate monooxygenase activity"/>
    <property type="evidence" value="ECO:0007669"/>
    <property type="project" value="TreeGrafter"/>
</dbReference>
<dbReference type="AlphaFoldDB" id="A0A401ZT36"/>
<dbReference type="EMBL" id="BIFQ01000002">
    <property type="protein sequence ID" value="GCE10033.1"/>
    <property type="molecule type" value="Genomic_DNA"/>
</dbReference>
<keyword evidence="7" id="KW-1185">Reference proteome</keyword>
<dbReference type="PANTHER" id="PTHR42847:SF4">
    <property type="entry name" value="ALKANESULFONATE MONOOXYGENASE-RELATED"/>
    <property type="match status" value="1"/>
</dbReference>
<dbReference type="GO" id="GO:0046306">
    <property type="term" value="P:alkanesulfonate catabolic process"/>
    <property type="evidence" value="ECO:0007669"/>
    <property type="project" value="TreeGrafter"/>
</dbReference>
<dbReference type="OrthoDB" id="151009at2"/>